<dbReference type="EMBL" id="CP025096">
    <property type="protein sequence ID" value="AUD06977.1"/>
    <property type="molecule type" value="Genomic_DNA"/>
</dbReference>
<dbReference type="CDD" id="cd17242">
    <property type="entry name" value="MobM_relaxase"/>
    <property type="match status" value="1"/>
</dbReference>
<reference evidence="3 4" key="1">
    <citation type="submission" date="2017-11" db="EMBL/GenBank/DDBJ databases">
        <title>Taxonomic description and genome sequences of Spirosoma HA7 sp. nov., isolated from pollen microhabitat of Corylus avellana.</title>
        <authorList>
            <person name="Ambika Manirajan B."/>
            <person name="Suarez C."/>
            <person name="Ratering S."/>
            <person name="Geissler-Plaum R."/>
            <person name="Cardinale M."/>
            <person name="Sylvia S."/>
        </authorList>
    </citation>
    <scope>NUCLEOTIDE SEQUENCE [LARGE SCALE GENOMIC DNA]</scope>
    <source>
        <strain evidence="3 4">HA7</strain>
    </source>
</reference>
<evidence type="ECO:0008006" key="5">
    <source>
        <dbReference type="Google" id="ProtNLM"/>
    </source>
</evidence>
<dbReference type="NCBIfam" id="NF041497">
    <property type="entry name" value="MobV"/>
    <property type="match status" value="1"/>
</dbReference>
<sequence>MKAVCRVAKVKGAGSIGGKSDHNYRQGHVPNADAERRHLNHEYVLNYENLAKAIEAKLHHAGLDHVRKDAVKGMEFILTASPEAFKRDQTGQFTGDYRESDWVKANLEFMKQQYGSNLVAFTLHQDEKTPHIHAIVVPITPDKRLCAKELFTPKTLRQLQTDYAAAMKPFGLERGIEGSRAQHVDMKHIYGLQQQERQTIEKNLQPIQTINAPLAIDKPGPLDLLNLERWKQQQEAKINAELNRRLEEIKQAAEKALKAAVANATAKEQEKVLAQRLTTSEGLKQTNFEKAKKTGEELATTTSKINQIAVLLDEKRLNPKWSEGLAGHLRSKVLPQMEADILECLKERLTDGNDLNPRLEKKGYKIVKDAKGTFYLTDPKTEVRLNLITAQIKGEFLSELVHETVQRGIKEAQQEKEKKAQKSEVKNNQDQGYKFRR</sequence>
<evidence type="ECO:0000313" key="3">
    <source>
        <dbReference type="EMBL" id="AUD06977.1"/>
    </source>
</evidence>
<dbReference type="InterPro" id="IPR001668">
    <property type="entry name" value="Mob_Pre"/>
</dbReference>
<dbReference type="AlphaFoldDB" id="A0A2K8ZAR4"/>
<keyword evidence="4" id="KW-1185">Reference proteome</keyword>
<evidence type="ECO:0000256" key="1">
    <source>
        <dbReference type="SAM" id="Coils"/>
    </source>
</evidence>
<feature type="coiled-coil region" evidence="1">
    <location>
        <begin position="232"/>
        <end position="270"/>
    </location>
</feature>
<dbReference type="Pfam" id="PF01076">
    <property type="entry name" value="Mob_Pre"/>
    <property type="match status" value="1"/>
</dbReference>
<evidence type="ECO:0000256" key="2">
    <source>
        <dbReference type="SAM" id="MobiDB-lite"/>
    </source>
</evidence>
<evidence type="ECO:0000313" key="4">
    <source>
        <dbReference type="Proteomes" id="UP000232883"/>
    </source>
</evidence>
<name>A0A2K8ZAR4_9BACT</name>
<keyword evidence="1" id="KW-0175">Coiled coil</keyword>
<protein>
    <recommendedName>
        <fullName evidence="5">Mobilization protein</fullName>
    </recommendedName>
</protein>
<dbReference type="GO" id="GO:0003677">
    <property type="term" value="F:DNA binding"/>
    <property type="evidence" value="ECO:0007669"/>
    <property type="project" value="InterPro"/>
</dbReference>
<gene>
    <name evidence="3" type="ORF">CWM47_37225</name>
</gene>
<organism evidence="3 4">
    <name type="scientific">Spirosoma pollinicola</name>
    <dbReference type="NCBI Taxonomy" id="2057025"/>
    <lineage>
        <taxon>Bacteria</taxon>
        <taxon>Pseudomonadati</taxon>
        <taxon>Bacteroidota</taxon>
        <taxon>Cytophagia</taxon>
        <taxon>Cytophagales</taxon>
        <taxon>Cytophagaceae</taxon>
        <taxon>Spirosoma</taxon>
    </lineage>
</organism>
<feature type="region of interest" description="Disordered" evidence="2">
    <location>
        <begin position="409"/>
        <end position="437"/>
    </location>
</feature>
<feature type="compositionally biased region" description="Basic and acidic residues" evidence="2">
    <location>
        <begin position="409"/>
        <end position="427"/>
    </location>
</feature>
<dbReference type="RefSeq" id="WP_100993503.1">
    <property type="nucleotide sequence ID" value="NZ_CP025096.1"/>
</dbReference>
<accession>A0A2K8ZAR4</accession>
<dbReference type="OrthoDB" id="8536512at2"/>
<proteinExistence type="predicted"/>
<dbReference type="Gene3D" id="3.30.930.30">
    <property type="match status" value="1"/>
</dbReference>
<dbReference type="Proteomes" id="UP000232883">
    <property type="component" value="Chromosome"/>
</dbReference>
<dbReference type="KEGG" id="spir:CWM47_37225"/>
<dbReference type="GO" id="GO:0006310">
    <property type="term" value="P:DNA recombination"/>
    <property type="evidence" value="ECO:0007669"/>
    <property type="project" value="InterPro"/>
</dbReference>